<dbReference type="Proteomes" id="UP000476820">
    <property type="component" value="Unassembled WGS sequence"/>
</dbReference>
<comment type="similarity">
    <text evidence="1">Belongs to the type-I restriction system S methylase family.</text>
</comment>
<dbReference type="GO" id="GO:0003677">
    <property type="term" value="F:DNA binding"/>
    <property type="evidence" value="ECO:0007669"/>
    <property type="project" value="UniProtKB-KW"/>
</dbReference>
<organism evidence="5 6">
    <name type="scientific">Clostridium botulinum</name>
    <dbReference type="NCBI Taxonomy" id="1491"/>
    <lineage>
        <taxon>Bacteria</taxon>
        <taxon>Bacillati</taxon>
        <taxon>Bacillota</taxon>
        <taxon>Clostridia</taxon>
        <taxon>Eubacteriales</taxon>
        <taxon>Clostridiaceae</taxon>
        <taxon>Clostridium</taxon>
    </lineage>
</organism>
<dbReference type="Pfam" id="PF01420">
    <property type="entry name" value="Methylase_S"/>
    <property type="match status" value="1"/>
</dbReference>
<evidence type="ECO:0000256" key="1">
    <source>
        <dbReference type="ARBA" id="ARBA00010923"/>
    </source>
</evidence>
<protein>
    <submittedName>
        <fullName evidence="5">Restriction endonuclease subunit S</fullName>
    </submittedName>
</protein>
<comment type="caution">
    <text evidence="5">The sequence shown here is derived from an EMBL/GenBank/DDBJ whole genome shotgun (WGS) entry which is preliminary data.</text>
</comment>
<keyword evidence="2" id="KW-0680">Restriction system</keyword>
<dbReference type="AlphaFoldDB" id="A0A6M0V3H9"/>
<evidence type="ECO:0000256" key="3">
    <source>
        <dbReference type="ARBA" id="ARBA00023125"/>
    </source>
</evidence>
<dbReference type="GO" id="GO:0004519">
    <property type="term" value="F:endonuclease activity"/>
    <property type="evidence" value="ECO:0007669"/>
    <property type="project" value="UniProtKB-KW"/>
</dbReference>
<feature type="domain" description="Type I restriction modification DNA specificity" evidence="4">
    <location>
        <begin position="3"/>
        <end position="172"/>
    </location>
</feature>
<dbReference type="RefSeq" id="WP_061302218.1">
    <property type="nucleotide sequence ID" value="NZ_LFPA01000179.1"/>
</dbReference>
<dbReference type="InterPro" id="IPR000055">
    <property type="entry name" value="Restrct_endonuc_typeI_TRD"/>
</dbReference>
<evidence type="ECO:0000313" key="6">
    <source>
        <dbReference type="Proteomes" id="UP000476820"/>
    </source>
</evidence>
<dbReference type="PANTHER" id="PTHR30408">
    <property type="entry name" value="TYPE-1 RESTRICTION ENZYME ECOKI SPECIFICITY PROTEIN"/>
    <property type="match status" value="1"/>
</dbReference>
<dbReference type="InterPro" id="IPR044946">
    <property type="entry name" value="Restrct_endonuc_typeI_TRD_sf"/>
</dbReference>
<evidence type="ECO:0000256" key="2">
    <source>
        <dbReference type="ARBA" id="ARBA00022747"/>
    </source>
</evidence>
<name>A0A6M0V3H9_CLOBO</name>
<dbReference type="SUPFAM" id="SSF116734">
    <property type="entry name" value="DNA methylase specificity domain"/>
    <property type="match status" value="1"/>
</dbReference>
<evidence type="ECO:0000259" key="4">
    <source>
        <dbReference type="Pfam" id="PF01420"/>
    </source>
</evidence>
<accession>A0A6M0V3H9</accession>
<evidence type="ECO:0000313" key="5">
    <source>
        <dbReference type="EMBL" id="NFF87298.1"/>
    </source>
</evidence>
<reference evidence="5 6" key="1">
    <citation type="submission" date="2019-04" db="EMBL/GenBank/DDBJ databases">
        <title>Genome sequencing of Clostridium botulinum Groups I-IV and Clostridium butyricum.</title>
        <authorList>
            <person name="Brunt J."/>
            <person name="Van Vliet A.H.M."/>
            <person name="Stringer S.C."/>
            <person name="Carter A.T."/>
            <person name="Peck M.W."/>
        </authorList>
    </citation>
    <scope>NUCLEOTIDE SEQUENCE [LARGE SCALE GENOMIC DNA]</scope>
    <source>
        <strain evidence="5 6">1605</strain>
    </source>
</reference>
<dbReference type="Gene3D" id="3.90.220.20">
    <property type="entry name" value="DNA methylase specificity domains"/>
    <property type="match status" value="1"/>
</dbReference>
<dbReference type="GO" id="GO:0009307">
    <property type="term" value="P:DNA restriction-modification system"/>
    <property type="evidence" value="ECO:0007669"/>
    <property type="project" value="UniProtKB-KW"/>
</dbReference>
<keyword evidence="5" id="KW-0255">Endonuclease</keyword>
<proteinExistence type="inferred from homology"/>
<gene>
    <name evidence="5" type="ORF">FC774_05345</name>
</gene>
<dbReference type="EMBL" id="SWOV01000009">
    <property type="protein sequence ID" value="NFF87298.1"/>
    <property type="molecule type" value="Genomic_DNA"/>
</dbReference>
<dbReference type="InterPro" id="IPR052021">
    <property type="entry name" value="Type-I_RS_S_subunit"/>
</dbReference>
<keyword evidence="3" id="KW-0238">DNA-binding</keyword>
<keyword evidence="5" id="KW-0378">Hydrolase</keyword>
<dbReference type="PANTHER" id="PTHR30408:SF12">
    <property type="entry name" value="TYPE I RESTRICTION ENZYME MJAVIII SPECIFICITY SUBUNIT"/>
    <property type="match status" value="1"/>
</dbReference>
<sequence>MKELFLNELCNIRIGISKFEECEEKIPHYYLIQLKNIDENGIIIEDFKNVDKNAVQLNHIIRENEVIFKAKSVNNAAAIIKENDKFIATFHFLILSLKSNDVLEPEYLCWYLNQKYAQAYFRKIGAGSVQPIITKQDLGGLKIKVPTIEKQHQIVNIYKSWIKEQQLLKEKIEIKDKYIRKMLEMIVKGNLK</sequence>
<keyword evidence="5" id="KW-0540">Nuclease</keyword>